<sequence length="193" mass="19879">MQTITKVFDSHERARRAVSDLEAAGIPSTDISLIANRHVNAKYVDKDEASNTAAGAGLGAAVGGGAGLLAGLGMLAIPGVGPIVAAGWLAATAAGAVAGGAAGGIVGALVDVGVPEEHAHVYSEAIRRGGTLLSVKTDSQHAVRAQAILDRNEPLDPVRLGEDYKKTGWESYNPEAPPYKLTEAEIERIRRPN</sequence>
<comment type="caution">
    <text evidence="1">The sequence shown here is derived from an EMBL/GenBank/DDBJ whole genome shotgun (WGS) entry which is preliminary data.</text>
</comment>
<keyword evidence="2" id="KW-1185">Reference proteome</keyword>
<dbReference type="EMBL" id="JAENHL010000007">
    <property type="protein sequence ID" value="MBK1867847.1"/>
    <property type="molecule type" value="Genomic_DNA"/>
</dbReference>
<organism evidence="1 2">
    <name type="scientific">Taklimakanibacter albus</name>
    <dbReference type="NCBI Taxonomy" id="2800327"/>
    <lineage>
        <taxon>Bacteria</taxon>
        <taxon>Pseudomonadati</taxon>
        <taxon>Pseudomonadota</taxon>
        <taxon>Alphaproteobacteria</taxon>
        <taxon>Hyphomicrobiales</taxon>
        <taxon>Aestuariivirgaceae</taxon>
        <taxon>Taklimakanibacter</taxon>
    </lineage>
</organism>
<name>A0ACC5R5E0_9HYPH</name>
<accession>A0ACC5R5E0</accession>
<evidence type="ECO:0000313" key="2">
    <source>
        <dbReference type="Proteomes" id="UP000616151"/>
    </source>
</evidence>
<protein>
    <submittedName>
        <fullName evidence="1">Uncharacterized protein</fullName>
    </submittedName>
</protein>
<evidence type="ECO:0000313" key="1">
    <source>
        <dbReference type="EMBL" id="MBK1867847.1"/>
    </source>
</evidence>
<gene>
    <name evidence="1" type="ORF">JHL16_15930</name>
</gene>
<proteinExistence type="predicted"/>
<reference evidence="1" key="1">
    <citation type="submission" date="2021-01" db="EMBL/GenBank/DDBJ databases">
        <authorList>
            <person name="Sun Q."/>
        </authorList>
    </citation>
    <scope>NUCLEOTIDE SEQUENCE</scope>
    <source>
        <strain evidence="1">YIM B02566</strain>
    </source>
</reference>
<dbReference type="Proteomes" id="UP000616151">
    <property type="component" value="Unassembled WGS sequence"/>
</dbReference>